<organism evidence="21">
    <name type="scientific">Onisimus nanseni</name>
    <name type="common">Amphipod</name>
    <name type="synonym">Pseudalibrotus nanseni</name>
    <dbReference type="NCBI Taxonomy" id="583350"/>
    <lineage>
        <taxon>Eukaryota</taxon>
        <taxon>Metazoa</taxon>
        <taxon>Ecdysozoa</taxon>
        <taxon>Arthropoda</taxon>
        <taxon>Crustacea</taxon>
        <taxon>Multicrustacea</taxon>
        <taxon>Malacostraca</taxon>
        <taxon>Eumalacostraca</taxon>
        <taxon>Peracarida</taxon>
        <taxon>Amphipoda</taxon>
        <taxon>Amphilochidea</taxon>
        <taxon>Lysianassida</taxon>
        <taxon>Lysianassidira</taxon>
        <taxon>Lysianassoidea</taxon>
        <taxon>Lysianassidae</taxon>
        <taxon>Onisimus</taxon>
    </lineage>
</organism>
<evidence type="ECO:0000256" key="16">
    <source>
        <dbReference type="ARBA" id="ARBA00049551"/>
    </source>
</evidence>
<comment type="function">
    <text evidence="17">Core subunit of the mitochondrial membrane respiratory chain NADH dehydrogenase (Complex I) which catalyzes electron transfer from NADH through the respiratory chain, using ubiquinone as an electron acceptor. Essential for the catalytic activity and assembly of complex I.</text>
</comment>
<feature type="transmembrane region" description="Helical" evidence="17">
    <location>
        <begin position="262"/>
        <end position="280"/>
    </location>
</feature>
<evidence type="ECO:0000256" key="7">
    <source>
        <dbReference type="ARBA" id="ARBA00022692"/>
    </source>
</evidence>
<proteinExistence type="inferred from homology"/>
<evidence type="ECO:0000256" key="6">
    <source>
        <dbReference type="ARBA" id="ARBA00022660"/>
    </source>
</evidence>
<keyword evidence="9" id="KW-1278">Translocase</keyword>
<dbReference type="InterPro" id="IPR001750">
    <property type="entry name" value="ND/Mrp_TM"/>
</dbReference>
<dbReference type="Pfam" id="PF00361">
    <property type="entry name" value="Proton_antipo_M"/>
    <property type="match status" value="1"/>
</dbReference>
<keyword evidence="12 17" id="KW-0520">NAD</keyword>
<evidence type="ECO:0000256" key="10">
    <source>
        <dbReference type="ARBA" id="ARBA00022982"/>
    </source>
</evidence>
<evidence type="ECO:0000256" key="5">
    <source>
        <dbReference type="ARBA" id="ARBA00022448"/>
    </source>
</evidence>
<dbReference type="EC" id="7.1.1.2" evidence="3 17"/>
<dbReference type="GO" id="GO:0005743">
    <property type="term" value="C:mitochondrial inner membrane"/>
    <property type="evidence" value="ECO:0007669"/>
    <property type="project" value="UniProtKB-SubCell"/>
</dbReference>
<dbReference type="Pfam" id="PF06455">
    <property type="entry name" value="NADH5_C"/>
    <property type="match status" value="1"/>
</dbReference>
<dbReference type="PRINTS" id="PR01434">
    <property type="entry name" value="NADHDHGNASE5"/>
</dbReference>
<evidence type="ECO:0000256" key="4">
    <source>
        <dbReference type="ARBA" id="ARBA00021096"/>
    </source>
</evidence>
<dbReference type="InterPro" id="IPR001516">
    <property type="entry name" value="Proton_antipo_N"/>
</dbReference>
<feature type="transmembrane region" description="Helical" evidence="17">
    <location>
        <begin position="364"/>
        <end position="389"/>
    </location>
</feature>
<feature type="transmembrane region" description="Helical" evidence="17">
    <location>
        <begin position="410"/>
        <end position="428"/>
    </location>
</feature>
<keyword evidence="6" id="KW-0679">Respiratory chain</keyword>
<evidence type="ECO:0000256" key="15">
    <source>
        <dbReference type="ARBA" id="ARBA00023136"/>
    </source>
</evidence>
<dbReference type="GO" id="GO:0003954">
    <property type="term" value="F:NADH dehydrogenase activity"/>
    <property type="evidence" value="ECO:0007669"/>
    <property type="project" value="TreeGrafter"/>
</dbReference>
<feature type="transmembrane region" description="Helical" evidence="17">
    <location>
        <begin position="52"/>
        <end position="75"/>
    </location>
</feature>
<feature type="transmembrane region" description="Helical" evidence="17">
    <location>
        <begin position="237"/>
        <end position="255"/>
    </location>
</feature>
<keyword evidence="15 17" id="KW-0472">Membrane</keyword>
<evidence type="ECO:0000259" key="19">
    <source>
        <dbReference type="Pfam" id="PF00662"/>
    </source>
</evidence>
<keyword evidence="8" id="KW-0999">Mitochondrion inner membrane</keyword>
<feature type="domain" description="NADH:quinone oxidoreductase/Mrp antiporter transmembrane" evidence="18">
    <location>
        <begin position="102"/>
        <end position="376"/>
    </location>
</feature>
<feature type="domain" description="NADH-Ubiquinone oxidoreductase (complex I) chain 5 N-terminal" evidence="19">
    <location>
        <begin position="37"/>
        <end position="85"/>
    </location>
</feature>
<feature type="transmembrane region" description="Helical" evidence="17">
    <location>
        <begin position="540"/>
        <end position="563"/>
    </location>
</feature>
<evidence type="ECO:0000256" key="1">
    <source>
        <dbReference type="ARBA" id="ARBA00003257"/>
    </source>
</evidence>
<comment type="function">
    <text evidence="1">Core subunit of the mitochondrial membrane respiratory chain NADH dehydrogenase (Complex I) that is believed to belong to the minimal assembly required for catalysis. Complex I functions in the transfer of electrons from NADH to the respiratory chain. The immediate electron acceptor for the enzyme is believed to be ubiquinone.</text>
</comment>
<evidence type="ECO:0000256" key="14">
    <source>
        <dbReference type="ARBA" id="ARBA00023128"/>
    </source>
</evidence>
<evidence type="ECO:0000313" key="21">
    <source>
        <dbReference type="EMBL" id="ACM79552.1"/>
    </source>
</evidence>
<gene>
    <name evidence="21" type="primary">ND5</name>
</gene>
<evidence type="ECO:0000259" key="20">
    <source>
        <dbReference type="Pfam" id="PF06455"/>
    </source>
</evidence>
<feature type="transmembrane region" description="Helical" evidence="17">
    <location>
        <begin position="448"/>
        <end position="466"/>
    </location>
</feature>
<keyword evidence="5 17" id="KW-0813">Transport</keyword>
<name>D3G9L1_ONINA</name>
<sequence>MYSVFSMCFLFMSLIMFSGTFFFLLSSSMIFVEWELMKVISLSVVMSLIFDWMSLLFLGVVCLISSVIMMYSIYYMEEEKNYLRFIYILVMFVLSMWGLIISPNLVSILLGWDGLGLSSYALVIFYQNESSCNAGMLTILSNRVGDVAILMSVGLLCINGDFNYIFFQKVDNLVLLMLCLAAMTKSAQVPFSAWLPAAMAAPTPVSALVHSSTLVTAGVYLLIRFNTPLMESGLNNFLAVVGCLTMLMAGLSANFEIDMKKVVALSTLSQLGLMVMTLSVGFPELAFFHLITHALFKSTLFMCVGFMIHSMSGTQDSRSMSGLALASPLMSVMFSTTNLALVGFPFLAGFYSKDLILEFFYSDWFNLGLVLGSSLATMLTMMYSMRVVYLSSSKNSVCGSVSGLSDTDFIVLKSMSLLFMGSILGGYMGAWGFSLSVSSPILKDSMKFLTIASLIVGVAMMGTVLINQALEFKKSPMKLMPFFKEMWFLSFLSSRSISSLSFFMGFFELKYMSLGWLENYGGQGGMFIFMAVSETNYKTIMLFLFGGFMTACFFMLGLLVFYIEMA</sequence>
<feature type="transmembrane region" description="Helical" evidence="17">
    <location>
        <begin position="173"/>
        <end position="195"/>
    </location>
</feature>
<dbReference type="InterPro" id="IPR010934">
    <property type="entry name" value="NADH_DH_su5_C"/>
</dbReference>
<keyword evidence="7 17" id="KW-0812">Transmembrane</keyword>
<dbReference type="GO" id="GO:0042773">
    <property type="term" value="P:ATP synthesis coupled electron transport"/>
    <property type="evidence" value="ECO:0007669"/>
    <property type="project" value="InterPro"/>
</dbReference>
<keyword evidence="11 17" id="KW-1133">Transmembrane helix</keyword>
<evidence type="ECO:0000256" key="13">
    <source>
        <dbReference type="ARBA" id="ARBA00023075"/>
    </source>
</evidence>
<dbReference type="PANTHER" id="PTHR42829">
    <property type="entry name" value="NADH-UBIQUINONE OXIDOREDUCTASE CHAIN 5"/>
    <property type="match status" value="1"/>
</dbReference>
<feature type="transmembrane region" description="Helical" evidence="17">
    <location>
        <begin position="147"/>
        <end position="167"/>
    </location>
</feature>
<feature type="transmembrane region" description="Helical" evidence="17">
    <location>
        <begin position="487"/>
        <end position="507"/>
    </location>
</feature>
<dbReference type="InterPro" id="IPR003945">
    <property type="entry name" value="NU5C-like"/>
</dbReference>
<evidence type="ECO:0000256" key="2">
    <source>
        <dbReference type="ARBA" id="ARBA00004448"/>
    </source>
</evidence>
<evidence type="ECO:0000256" key="3">
    <source>
        <dbReference type="ARBA" id="ARBA00012944"/>
    </source>
</evidence>
<feature type="transmembrane region" description="Helical" evidence="17">
    <location>
        <begin position="82"/>
        <end position="100"/>
    </location>
</feature>
<evidence type="ECO:0000256" key="9">
    <source>
        <dbReference type="ARBA" id="ARBA00022967"/>
    </source>
</evidence>
<keyword evidence="14 17" id="KW-0496">Mitochondrion</keyword>
<comment type="catalytic activity">
    <reaction evidence="16 17">
        <text>a ubiquinone + NADH + 5 H(+)(in) = a ubiquinol + NAD(+) + 4 H(+)(out)</text>
        <dbReference type="Rhea" id="RHEA:29091"/>
        <dbReference type="Rhea" id="RHEA-COMP:9565"/>
        <dbReference type="Rhea" id="RHEA-COMP:9566"/>
        <dbReference type="ChEBI" id="CHEBI:15378"/>
        <dbReference type="ChEBI" id="CHEBI:16389"/>
        <dbReference type="ChEBI" id="CHEBI:17976"/>
        <dbReference type="ChEBI" id="CHEBI:57540"/>
        <dbReference type="ChEBI" id="CHEBI:57945"/>
        <dbReference type="EC" id="7.1.1.2"/>
    </reaction>
</comment>
<feature type="domain" description="NADH dehydrogenase subunit 5 C-terminal" evidence="20">
    <location>
        <begin position="383"/>
        <end position="545"/>
    </location>
</feature>
<evidence type="ECO:0000259" key="18">
    <source>
        <dbReference type="Pfam" id="PF00361"/>
    </source>
</evidence>
<comment type="subcellular location">
    <subcellularLocation>
        <location evidence="2">Mitochondrion inner membrane</location>
        <topology evidence="2">Multi-pass membrane protein</topology>
    </subcellularLocation>
</comment>
<accession>D3G9L1</accession>
<dbReference type="PANTHER" id="PTHR42829:SF2">
    <property type="entry name" value="NADH-UBIQUINONE OXIDOREDUCTASE CHAIN 5"/>
    <property type="match status" value="1"/>
</dbReference>
<dbReference type="EMBL" id="FJ555185">
    <property type="protein sequence ID" value="ACM79552.1"/>
    <property type="molecule type" value="Genomic_DNA"/>
</dbReference>
<feature type="transmembrane region" description="Helical" evidence="17">
    <location>
        <begin position="329"/>
        <end position="352"/>
    </location>
</feature>
<dbReference type="GO" id="GO:0008137">
    <property type="term" value="F:NADH dehydrogenase (ubiquinone) activity"/>
    <property type="evidence" value="ECO:0007669"/>
    <property type="project" value="UniProtKB-EC"/>
</dbReference>
<dbReference type="AlphaFoldDB" id="D3G9L1"/>
<evidence type="ECO:0000256" key="11">
    <source>
        <dbReference type="ARBA" id="ARBA00022989"/>
    </source>
</evidence>
<feature type="transmembrane region" description="Helical" evidence="17">
    <location>
        <begin position="7"/>
        <end position="32"/>
    </location>
</feature>
<keyword evidence="13 17" id="KW-0830">Ubiquinone</keyword>
<evidence type="ECO:0000256" key="8">
    <source>
        <dbReference type="ARBA" id="ARBA00022792"/>
    </source>
</evidence>
<evidence type="ECO:0000256" key="12">
    <source>
        <dbReference type="ARBA" id="ARBA00023027"/>
    </source>
</evidence>
<dbReference type="Pfam" id="PF00662">
    <property type="entry name" value="Proton_antipo_N"/>
    <property type="match status" value="1"/>
</dbReference>
<evidence type="ECO:0000256" key="17">
    <source>
        <dbReference type="RuleBase" id="RU003404"/>
    </source>
</evidence>
<feature type="transmembrane region" description="Helical" evidence="17">
    <location>
        <begin position="207"/>
        <end position="225"/>
    </location>
</feature>
<reference evidence="21" key="1">
    <citation type="submission" date="2008-12" db="EMBL/GenBank/DDBJ databases">
        <authorList>
            <person name="Lee J.-S."/>
        </authorList>
    </citation>
    <scope>NUCLEOTIDE SEQUENCE</scope>
</reference>
<protein>
    <recommendedName>
        <fullName evidence="4 17">NADH-ubiquinone oxidoreductase chain 5</fullName>
        <ecNumber evidence="3 17">7.1.1.2</ecNumber>
    </recommendedName>
</protein>
<comment type="similarity">
    <text evidence="17">Belongs to the complex I subunit 5 family.</text>
</comment>
<dbReference type="GO" id="GO:0015990">
    <property type="term" value="P:electron transport coupled proton transport"/>
    <property type="evidence" value="ECO:0007669"/>
    <property type="project" value="TreeGrafter"/>
</dbReference>
<geneLocation type="mitochondrion" evidence="21"/>
<keyword evidence="10" id="KW-0249">Electron transport</keyword>
<feature type="transmembrane region" description="Helical" evidence="17">
    <location>
        <begin position="286"/>
        <end position="308"/>
    </location>
</feature>